<dbReference type="Pfam" id="PF00252">
    <property type="entry name" value="Ribosomal_L16"/>
    <property type="match status" value="1"/>
</dbReference>
<dbReference type="FunFam" id="3.90.1170.10:FF:000001">
    <property type="entry name" value="50S ribosomal protein L16"/>
    <property type="match status" value="1"/>
</dbReference>
<comment type="caution">
    <text evidence="9">The sequence shown here is derived from an EMBL/GenBank/DDBJ whole genome shotgun (WGS) entry which is preliminary data.</text>
</comment>
<keyword evidence="3 6" id="KW-0689">Ribosomal protein</keyword>
<comment type="subunit">
    <text evidence="6 8">Part of the 50S ribosomal subunit.</text>
</comment>
<dbReference type="GO" id="GO:0000049">
    <property type="term" value="F:tRNA binding"/>
    <property type="evidence" value="ECO:0007669"/>
    <property type="project" value="UniProtKB-KW"/>
</dbReference>
<dbReference type="HAMAP" id="MF_01342">
    <property type="entry name" value="Ribosomal_uL16"/>
    <property type="match status" value="1"/>
</dbReference>
<dbReference type="Gene3D" id="3.90.1170.10">
    <property type="entry name" value="Ribosomal protein L10e/L16"/>
    <property type="match status" value="1"/>
</dbReference>
<sequence length="136" mass="15326">MLIPRKLKHRKHFRGKMPGVDIRGSEISFGKFAIKAIERGWISSRQIEAARRAMTRYCKRGGKIWIRIFPDKVVTATPAEVGMGGGKGSPDHFVAVVRPGRIIFEIDGVTEIVAREAMRLASHKLSVKTIFVEKER</sequence>
<evidence type="ECO:0000256" key="5">
    <source>
        <dbReference type="ARBA" id="ARBA00035198"/>
    </source>
</evidence>
<dbReference type="NCBIfam" id="TIGR01164">
    <property type="entry name" value="rplP_bact"/>
    <property type="match status" value="1"/>
</dbReference>
<dbReference type="PANTHER" id="PTHR12220">
    <property type="entry name" value="50S/60S RIBOSOMAL PROTEIN L16"/>
    <property type="match status" value="1"/>
</dbReference>
<dbReference type="InterPro" id="IPR016180">
    <property type="entry name" value="Ribosomal_uL16_dom"/>
</dbReference>
<dbReference type="GO" id="GO:1990904">
    <property type="term" value="C:ribonucleoprotein complex"/>
    <property type="evidence" value="ECO:0007669"/>
    <property type="project" value="UniProtKB-KW"/>
</dbReference>
<dbReference type="PROSITE" id="PS00586">
    <property type="entry name" value="RIBOSOMAL_L16_1"/>
    <property type="match status" value="1"/>
</dbReference>
<keyword evidence="6 8" id="KW-0694">RNA-binding</keyword>
<evidence type="ECO:0000256" key="3">
    <source>
        <dbReference type="ARBA" id="ARBA00022980"/>
    </source>
</evidence>
<evidence type="ECO:0000313" key="10">
    <source>
        <dbReference type="Proteomes" id="UP000228596"/>
    </source>
</evidence>
<dbReference type="PRINTS" id="PR00060">
    <property type="entry name" value="RIBOSOMALL16"/>
</dbReference>
<accession>A0A2M6WXS2</accession>
<dbReference type="CDD" id="cd01433">
    <property type="entry name" value="Ribosomal_L16_L10e"/>
    <property type="match status" value="1"/>
</dbReference>
<dbReference type="GO" id="GO:0003735">
    <property type="term" value="F:structural constituent of ribosome"/>
    <property type="evidence" value="ECO:0007669"/>
    <property type="project" value="InterPro"/>
</dbReference>
<evidence type="ECO:0000256" key="4">
    <source>
        <dbReference type="ARBA" id="ARBA00023274"/>
    </source>
</evidence>
<organism evidence="9 10">
    <name type="scientific">Candidatus Berkelbacteria bacterium CG10_big_fil_rev_8_21_14_0_10_41_12</name>
    <dbReference type="NCBI Taxonomy" id="1974513"/>
    <lineage>
        <taxon>Bacteria</taxon>
        <taxon>Candidatus Berkelbacteria</taxon>
    </lineage>
</organism>
<evidence type="ECO:0000256" key="6">
    <source>
        <dbReference type="HAMAP-Rule" id="MF_01342"/>
    </source>
</evidence>
<dbReference type="InterPro" id="IPR020798">
    <property type="entry name" value="Ribosomal_uL16_CS"/>
</dbReference>
<dbReference type="GO" id="GO:0005840">
    <property type="term" value="C:ribosome"/>
    <property type="evidence" value="ECO:0007669"/>
    <property type="project" value="UniProtKB-KW"/>
</dbReference>
<comment type="function">
    <text evidence="6 8">Binds 23S rRNA and is also seen to make contacts with the A and possibly P site tRNAs.</text>
</comment>
<evidence type="ECO:0000256" key="7">
    <source>
        <dbReference type="RuleBase" id="RU004413"/>
    </source>
</evidence>
<proteinExistence type="inferred from homology"/>
<evidence type="ECO:0000313" key="9">
    <source>
        <dbReference type="EMBL" id="PIT97604.1"/>
    </source>
</evidence>
<keyword evidence="4 6" id="KW-0687">Ribonucleoprotein</keyword>
<dbReference type="GO" id="GO:0006412">
    <property type="term" value="P:translation"/>
    <property type="evidence" value="ECO:0007669"/>
    <property type="project" value="UniProtKB-UniRule"/>
</dbReference>
<protein>
    <recommendedName>
        <fullName evidence="5 6">Large ribosomal subunit protein uL16</fullName>
    </recommendedName>
</protein>
<dbReference type="Proteomes" id="UP000228596">
    <property type="component" value="Unassembled WGS sequence"/>
</dbReference>
<dbReference type="InterPro" id="IPR047873">
    <property type="entry name" value="Ribosomal_uL16"/>
</dbReference>
<dbReference type="PANTHER" id="PTHR12220:SF13">
    <property type="entry name" value="LARGE RIBOSOMAL SUBUNIT PROTEIN UL16M"/>
    <property type="match status" value="1"/>
</dbReference>
<gene>
    <name evidence="6" type="primary">rplP</name>
    <name evidence="9" type="ORF">COT77_00635</name>
</gene>
<dbReference type="InterPro" id="IPR036920">
    <property type="entry name" value="Ribosomal_uL16_sf"/>
</dbReference>
<name>A0A2M6WXS2_9BACT</name>
<keyword evidence="2 6" id="KW-0820">tRNA-binding</keyword>
<dbReference type="EMBL" id="PEZV01000004">
    <property type="protein sequence ID" value="PIT97604.1"/>
    <property type="molecule type" value="Genomic_DNA"/>
</dbReference>
<comment type="similarity">
    <text evidence="1 6 7">Belongs to the universal ribosomal protein uL16 family.</text>
</comment>
<evidence type="ECO:0000256" key="8">
    <source>
        <dbReference type="RuleBase" id="RU004414"/>
    </source>
</evidence>
<dbReference type="GO" id="GO:0019843">
    <property type="term" value="F:rRNA binding"/>
    <property type="evidence" value="ECO:0007669"/>
    <property type="project" value="UniProtKB-UniRule"/>
</dbReference>
<dbReference type="SUPFAM" id="SSF54686">
    <property type="entry name" value="Ribosomal protein L16p/L10e"/>
    <property type="match status" value="1"/>
</dbReference>
<keyword evidence="6 8" id="KW-0699">rRNA-binding</keyword>
<dbReference type="AlphaFoldDB" id="A0A2M6WXS2"/>
<dbReference type="InterPro" id="IPR000114">
    <property type="entry name" value="Ribosomal_uL16_bact-type"/>
</dbReference>
<evidence type="ECO:0000256" key="2">
    <source>
        <dbReference type="ARBA" id="ARBA00022555"/>
    </source>
</evidence>
<reference evidence="10" key="1">
    <citation type="submission" date="2017-09" db="EMBL/GenBank/DDBJ databases">
        <title>Depth-based differentiation of microbial function through sediment-hosted aquifers and enrichment of novel symbionts in the deep terrestrial subsurface.</title>
        <authorList>
            <person name="Probst A.J."/>
            <person name="Ladd B."/>
            <person name="Jarett J.K."/>
            <person name="Geller-Mcgrath D.E."/>
            <person name="Sieber C.M.K."/>
            <person name="Emerson J.B."/>
            <person name="Anantharaman K."/>
            <person name="Thomas B.C."/>
            <person name="Malmstrom R."/>
            <person name="Stieglmeier M."/>
            <person name="Klingl A."/>
            <person name="Woyke T."/>
            <person name="Ryan C.M."/>
            <person name="Banfield J.F."/>
        </authorList>
    </citation>
    <scope>NUCLEOTIDE SEQUENCE [LARGE SCALE GENOMIC DNA]</scope>
</reference>
<evidence type="ECO:0000256" key="1">
    <source>
        <dbReference type="ARBA" id="ARBA00008931"/>
    </source>
</evidence>